<dbReference type="FunFam" id="3.30.390.30:FF:000001">
    <property type="entry name" value="Dihydrolipoyl dehydrogenase"/>
    <property type="match status" value="1"/>
</dbReference>
<sequence length="197" mass="20661">MAVGSLPNTDAIGLETAGVELDERGFIVTDRVSRTSVNGVYAAGDCTGVLMLASVAAMQGRIAMWHALGDAVAPIELHQVSSTVFTNPEIATVGVSQRDLDNGSFVGDVVLVHLAANARAKIEETHDGFVKLFCRTETRIIAGAVVVGPNASELIHSLTIAVEQRLTVDQIAATFTVYPSLSGSVAEAARRLRFAVG</sequence>
<evidence type="ECO:0000256" key="5">
    <source>
        <dbReference type="ARBA" id="ARBA00023002"/>
    </source>
</evidence>
<dbReference type="Gene3D" id="3.50.50.60">
    <property type="entry name" value="FAD/NAD(P)-binding domain"/>
    <property type="match status" value="1"/>
</dbReference>
<dbReference type="PRINTS" id="PR00411">
    <property type="entry name" value="PNDRDTASEI"/>
</dbReference>
<reference evidence="8" key="1">
    <citation type="submission" date="2020-05" db="EMBL/GenBank/DDBJ databases">
        <authorList>
            <person name="Chiriac C."/>
            <person name="Salcher M."/>
            <person name="Ghai R."/>
            <person name="Kavagutti S V."/>
        </authorList>
    </citation>
    <scope>NUCLEOTIDE SEQUENCE</scope>
</reference>
<protein>
    <submittedName>
        <fullName evidence="8">Unannotated protein</fullName>
    </submittedName>
</protein>
<dbReference type="GO" id="GO:0050660">
    <property type="term" value="F:flavin adenine dinucleotide binding"/>
    <property type="evidence" value="ECO:0007669"/>
    <property type="project" value="TreeGrafter"/>
</dbReference>
<evidence type="ECO:0000256" key="2">
    <source>
        <dbReference type="ARBA" id="ARBA00007532"/>
    </source>
</evidence>
<comment type="similarity">
    <text evidence="2">Belongs to the class-I pyridine nucleotide-disulfide oxidoreductase family.</text>
</comment>
<dbReference type="InterPro" id="IPR023753">
    <property type="entry name" value="FAD/NAD-binding_dom"/>
</dbReference>
<evidence type="ECO:0000256" key="3">
    <source>
        <dbReference type="ARBA" id="ARBA00022630"/>
    </source>
</evidence>
<dbReference type="SUPFAM" id="SSF51905">
    <property type="entry name" value="FAD/NAD(P)-binding domain"/>
    <property type="match status" value="1"/>
</dbReference>
<keyword evidence="4" id="KW-0274">FAD</keyword>
<dbReference type="InterPro" id="IPR004099">
    <property type="entry name" value="Pyr_nucl-diS_OxRdtase_dimer"/>
</dbReference>
<evidence type="ECO:0000256" key="4">
    <source>
        <dbReference type="ARBA" id="ARBA00022827"/>
    </source>
</evidence>
<evidence type="ECO:0000313" key="8">
    <source>
        <dbReference type="EMBL" id="CAB4749723.1"/>
    </source>
</evidence>
<dbReference type="Gene3D" id="3.30.390.30">
    <property type="match status" value="1"/>
</dbReference>
<accession>A0A6J6TTE0</accession>
<dbReference type="InterPro" id="IPR036188">
    <property type="entry name" value="FAD/NAD-bd_sf"/>
</dbReference>
<dbReference type="EMBL" id="CAEZZA010000101">
    <property type="protein sequence ID" value="CAB4749723.1"/>
    <property type="molecule type" value="Genomic_DNA"/>
</dbReference>
<feature type="domain" description="FAD/NAD(P)-binding" evidence="7">
    <location>
        <begin position="1"/>
        <end position="60"/>
    </location>
</feature>
<keyword evidence="3" id="KW-0285">Flavoprotein</keyword>
<name>A0A6J6TTE0_9ZZZZ</name>
<dbReference type="Pfam" id="PF07992">
    <property type="entry name" value="Pyr_redox_2"/>
    <property type="match status" value="1"/>
</dbReference>
<feature type="domain" description="Pyridine nucleotide-disulphide oxidoreductase dimerisation" evidence="6">
    <location>
        <begin position="80"/>
        <end position="189"/>
    </location>
</feature>
<dbReference type="Pfam" id="PF02852">
    <property type="entry name" value="Pyr_redox_dim"/>
    <property type="match status" value="1"/>
</dbReference>
<dbReference type="AlphaFoldDB" id="A0A6J6TTE0"/>
<keyword evidence="5" id="KW-0560">Oxidoreductase</keyword>
<evidence type="ECO:0000256" key="1">
    <source>
        <dbReference type="ARBA" id="ARBA00001974"/>
    </source>
</evidence>
<dbReference type="PANTHER" id="PTHR43014">
    <property type="entry name" value="MERCURIC REDUCTASE"/>
    <property type="match status" value="1"/>
</dbReference>
<evidence type="ECO:0000259" key="6">
    <source>
        <dbReference type="Pfam" id="PF02852"/>
    </source>
</evidence>
<dbReference type="PANTHER" id="PTHR43014:SF1">
    <property type="entry name" value="NAD(P)H DEHYDROGENASE (QUINONE)"/>
    <property type="match status" value="1"/>
</dbReference>
<dbReference type="InterPro" id="IPR016156">
    <property type="entry name" value="FAD/NAD-linked_Rdtase_dimer_sf"/>
</dbReference>
<proteinExistence type="inferred from homology"/>
<organism evidence="8">
    <name type="scientific">freshwater metagenome</name>
    <dbReference type="NCBI Taxonomy" id="449393"/>
    <lineage>
        <taxon>unclassified sequences</taxon>
        <taxon>metagenomes</taxon>
        <taxon>ecological metagenomes</taxon>
    </lineage>
</organism>
<dbReference type="GO" id="GO:0003955">
    <property type="term" value="F:NAD(P)H dehydrogenase (quinone) activity"/>
    <property type="evidence" value="ECO:0007669"/>
    <property type="project" value="TreeGrafter"/>
</dbReference>
<evidence type="ECO:0000259" key="7">
    <source>
        <dbReference type="Pfam" id="PF07992"/>
    </source>
</evidence>
<comment type="cofactor">
    <cofactor evidence="1">
        <name>FAD</name>
        <dbReference type="ChEBI" id="CHEBI:57692"/>
    </cofactor>
</comment>
<dbReference type="SUPFAM" id="SSF55424">
    <property type="entry name" value="FAD/NAD-linked reductases, dimerisation (C-terminal) domain"/>
    <property type="match status" value="1"/>
</dbReference>
<gene>
    <name evidence="8" type="ORF">UFOPK2809_00834</name>
</gene>